<dbReference type="OrthoDB" id="5977625at2759"/>
<protein>
    <recommendedName>
        <fullName evidence="7">Large ribosomal subunit protein mL40</fullName>
    </recommendedName>
    <alternativeName>
        <fullName evidence="8">39S ribosomal protein L40, mitochondrial</fullName>
    </alternativeName>
</protein>
<evidence type="ECO:0000256" key="10">
    <source>
        <dbReference type="SAM" id="MobiDB-lite"/>
    </source>
</evidence>
<dbReference type="InterPro" id="IPR019192">
    <property type="entry name" value="Ribosomal_mL40"/>
</dbReference>
<evidence type="ECO:0000256" key="4">
    <source>
        <dbReference type="ARBA" id="ARBA00022980"/>
    </source>
</evidence>
<evidence type="ECO:0000256" key="7">
    <source>
        <dbReference type="ARBA" id="ARBA00035192"/>
    </source>
</evidence>
<keyword evidence="12" id="KW-1185">Reference proteome</keyword>
<feature type="coiled-coil region" evidence="9">
    <location>
        <begin position="130"/>
        <end position="157"/>
    </location>
</feature>
<evidence type="ECO:0000256" key="1">
    <source>
        <dbReference type="ARBA" id="ARBA00004173"/>
    </source>
</evidence>
<proteinExistence type="inferred from homology"/>
<keyword evidence="4" id="KW-0689">Ribosomal protein</keyword>
<dbReference type="InParanoid" id="A0A7R8UQC2"/>
<keyword evidence="3" id="KW-0809">Transit peptide</keyword>
<evidence type="ECO:0000256" key="6">
    <source>
        <dbReference type="ARBA" id="ARBA00023274"/>
    </source>
</evidence>
<dbReference type="Gene3D" id="6.10.250.3440">
    <property type="match status" value="1"/>
</dbReference>
<dbReference type="FunFam" id="6.10.250.3440:FF:000001">
    <property type="entry name" value="Mitochondrial ribosomal protein L40"/>
    <property type="match status" value="1"/>
</dbReference>
<keyword evidence="5" id="KW-0496">Mitochondrion</keyword>
<dbReference type="GO" id="GO:0005762">
    <property type="term" value="C:mitochondrial large ribosomal subunit"/>
    <property type="evidence" value="ECO:0007669"/>
    <property type="project" value="InterPro"/>
</dbReference>
<dbReference type="OMA" id="KEWARYK"/>
<evidence type="ECO:0000256" key="2">
    <source>
        <dbReference type="ARBA" id="ARBA00009360"/>
    </source>
</evidence>
<reference evidence="11 12" key="1">
    <citation type="submission" date="2020-11" db="EMBL/GenBank/DDBJ databases">
        <authorList>
            <person name="Wallbank WR R."/>
            <person name="Pardo Diaz C."/>
            <person name="Kozak K."/>
            <person name="Martin S."/>
            <person name="Jiggins C."/>
            <person name="Moest M."/>
            <person name="Warren A I."/>
            <person name="Generalovic N T."/>
            <person name="Byers J.R.P. K."/>
            <person name="Montejo-Kovacevich G."/>
            <person name="Yen C E."/>
        </authorList>
    </citation>
    <scope>NUCLEOTIDE SEQUENCE [LARGE SCALE GENOMIC DNA]</scope>
</reference>
<feature type="region of interest" description="Disordered" evidence="10">
    <location>
        <begin position="168"/>
        <end position="197"/>
    </location>
</feature>
<dbReference type="EMBL" id="LR899011">
    <property type="protein sequence ID" value="CAD7084830.1"/>
    <property type="molecule type" value="Genomic_DNA"/>
</dbReference>
<dbReference type="AlphaFoldDB" id="A0A7R8UQC2"/>
<name>A0A7R8UQC2_HERIL</name>
<organism evidence="11 12">
    <name type="scientific">Hermetia illucens</name>
    <name type="common">Black soldier fly</name>
    <dbReference type="NCBI Taxonomy" id="343691"/>
    <lineage>
        <taxon>Eukaryota</taxon>
        <taxon>Metazoa</taxon>
        <taxon>Ecdysozoa</taxon>
        <taxon>Arthropoda</taxon>
        <taxon>Hexapoda</taxon>
        <taxon>Insecta</taxon>
        <taxon>Pterygota</taxon>
        <taxon>Neoptera</taxon>
        <taxon>Endopterygota</taxon>
        <taxon>Diptera</taxon>
        <taxon>Brachycera</taxon>
        <taxon>Stratiomyomorpha</taxon>
        <taxon>Stratiomyidae</taxon>
        <taxon>Hermetiinae</taxon>
        <taxon>Hermetia</taxon>
    </lineage>
</organism>
<dbReference type="Pfam" id="PF09812">
    <property type="entry name" value="MRP-L28"/>
    <property type="match status" value="1"/>
</dbReference>
<evidence type="ECO:0000256" key="3">
    <source>
        <dbReference type="ARBA" id="ARBA00022946"/>
    </source>
</evidence>
<dbReference type="PANTHER" id="PTHR13359:SF2">
    <property type="entry name" value="LARGE RIBOSOMAL SUBUNIT PROTEIN ML40"/>
    <property type="match status" value="1"/>
</dbReference>
<comment type="subcellular location">
    <subcellularLocation>
        <location evidence="1">Mitochondrion</location>
    </subcellularLocation>
</comment>
<evidence type="ECO:0000256" key="5">
    <source>
        <dbReference type="ARBA" id="ARBA00023128"/>
    </source>
</evidence>
<accession>A0A7R8UQC2</accession>
<dbReference type="InterPro" id="IPR039145">
    <property type="entry name" value="Ribosomal_mL40_metazoa/plant"/>
</dbReference>
<gene>
    <name evidence="11" type="ORF">HERILL_LOCUS7706</name>
</gene>
<evidence type="ECO:0000313" key="11">
    <source>
        <dbReference type="EMBL" id="CAD7084830.1"/>
    </source>
</evidence>
<dbReference type="FunCoup" id="A0A7R8UQC2">
    <property type="interactions" value="858"/>
</dbReference>
<evidence type="ECO:0000256" key="8">
    <source>
        <dbReference type="ARBA" id="ARBA00083752"/>
    </source>
</evidence>
<evidence type="ECO:0000313" key="12">
    <source>
        <dbReference type="Proteomes" id="UP000594454"/>
    </source>
</evidence>
<feature type="coiled-coil region" evidence="9">
    <location>
        <begin position="53"/>
        <end position="80"/>
    </location>
</feature>
<sequence>MALLTAFARLSCKEVPSVARSFFTGPKLCVQVTPALYAEPLKKKKKIDPAVIKQREERRRKKLEKQIRRLEKNARQLKPVDELEVPLELLDEKEKRTRPKAALSQEEIESRAILQKEWARYKLKQKSQELQVVDRLMQAQQKALEELRKESEELFQEAIQPDLQMIPLTTKGPVATPPIENYESPDGEYLDISKKWT</sequence>
<comment type="similarity">
    <text evidence="2">Belongs to the mitochondrion-specific ribosomal protein mL40 family.</text>
</comment>
<dbReference type="PANTHER" id="PTHR13359">
    <property type="entry name" value="39S RIBOSOMAL PROTEIN L40, MITOCHONDRIAL"/>
    <property type="match status" value="1"/>
</dbReference>
<dbReference type="Proteomes" id="UP000594454">
    <property type="component" value="Chromosome 3"/>
</dbReference>
<keyword evidence="6" id="KW-0687">Ribonucleoprotein</keyword>
<evidence type="ECO:0000256" key="9">
    <source>
        <dbReference type="SAM" id="Coils"/>
    </source>
</evidence>
<keyword evidence="9" id="KW-0175">Coiled coil</keyword>